<evidence type="ECO:0000313" key="4">
    <source>
        <dbReference type="EMBL" id="KIJ12832.1"/>
    </source>
</evidence>
<keyword evidence="5" id="KW-1185">Reference proteome</keyword>
<comment type="similarity">
    <text evidence="1">Belongs to the FAX family.</text>
</comment>
<dbReference type="InterPro" id="IPR026928">
    <property type="entry name" value="FAX/IsoI-like"/>
</dbReference>
<dbReference type="SUPFAM" id="SSF52833">
    <property type="entry name" value="Thioredoxin-like"/>
    <property type="match status" value="1"/>
</dbReference>
<organism evidence="4 5">
    <name type="scientific">Paxillus involutus ATCC 200175</name>
    <dbReference type="NCBI Taxonomy" id="664439"/>
    <lineage>
        <taxon>Eukaryota</taxon>
        <taxon>Fungi</taxon>
        <taxon>Dikarya</taxon>
        <taxon>Basidiomycota</taxon>
        <taxon>Agaricomycotina</taxon>
        <taxon>Agaricomycetes</taxon>
        <taxon>Agaricomycetidae</taxon>
        <taxon>Boletales</taxon>
        <taxon>Paxilineae</taxon>
        <taxon>Paxillaceae</taxon>
        <taxon>Paxillus</taxon>
    </lineage>
</organism>
<sequence>MSNIAPHVILLGVPKKPNTPSGSGFCQKLETFLRFSGVSYELRDSRPYNAPKGKVPYAEITHDGQTVTVPDSHFIIQYLVEHDLIKDPDVLAGLTTAQRAESRAFQAYVEELLYGAIVYDRWYIDENYEKTAGDAFGDMPWPVRSMMSWYFRRRVTATLYSAGVGRHSQEEVHVLQKEAFEALEAKFAGHKYFHGDECPSRIDLTVYGFLANILGSGGNPYFTSMVLKSTVMKSFVEQMTASLFPEYEDLLRKVDVNADQ</sequence>
<dbReference type="Gene3D" id="3.40.30.10">
    <property type="entry name" value="Glutaredoxin"/>
    <property type="match status" value="1"/>
</dbReference>
<dbReference type="InterPro" id="IPR036249">
    <property type="entry name" value="Thioredoxin-like_sf"/>
</dbReference>
<dbReference type="SFLD" id="SFLDS00019">
    <property type="entry name" value="Glutathione_Transferase_(cytos"/>
    <property type="match status" value="1"/>
</dbReference>
<proteinExistence type="inferred from homology"/>
<dbReference type="OrthoDB" id="5809458at2759"/>
<dbReference type="SFLD" id="SFLDG01180">
    <property type="entry name" value="SUF1"/>
    <property type="match status" value="1"/>
</dbReference>
<gene>
    <name evidence="4" type="ORF">PAXINDRAFT_117803</name>
</gene>
<dbReference type="EMBL" id="KN819359">
    <property type="protein sequence ID" value="KIJ12832.1"/>
    <property type="molecule type" value="Genomic_DNA"/>
</dbReference>
<dbReference type="Proteomes" id="UP000053647">
    <property type="component" value="Unassembled WGS sequence"/>
</dbReference>
<feature type="domain" description="Thioredoxin-like fold" evidence="3">
    <location>
        <begin position="25"/>
        <end position="127"/>
    </location>
</feature>
<dbReference type="PANTHER" id="PTHR12289">
    <property type="entry name" value="METAXIN RELATED"/>
    <property type="match status" value="1"/>
</dbReference>
<name>A0A0C9TZ62_PAXIN</name>
<dbReference type="Pfam" id="PF17171">
    <property type="entry name" value="GST_C_6"/>
    <property type="match status" value="1"/>
</dbReference>
<dbReference type="Gene3D" id="1.20.1050.10">
    <property type="match status" value="1"/>
</dbReference>
<dbReference type="HOGENOM" id="CLU_044137_1_2_1"/>
<dbReference type="InterPro" id="IPR050931">
    <property type="entry name" value="Mito_Protein_Transport_Metaxin"/>
</dbReference>
<evidence type="ECO:0000256" key="1">
    <source>
        <dbReference type="ARBA" id="ARBA00006475"/>
    </source>
</evidence>
<feature type="domain" description="Metaxin glutathione S-transferase" evidence="2">
    <location>
        <begin position="177"/>
        <end position="216"/>
    </location>
</feature>
<dbReference type="AlphaFoldDB" id="A0A0C9TZ62"/>
<dbReference type="Pfam" id="PF17172">
    <property type="entry name" value="GST_N_4"/>
    <property type="match status" value="1"/>
</dbReference>
<reference evidence="4 5" key="1">
    <citation type="submission" date="2014-06" db="EMBL/GenBank/DDBJ databases">
        <authorList>
            <consortium name="DOE Joint Genome Institute"/>
            <person name="Kuo A."/>
            <person name="Kohler A."/>
            <person name="Nagy L.G."/>
            <person name="Floudas D."/>
            <person name="Copeland A."/>
            <person name="Barry K.W."/>
            <person name="Cichocki N."/>
            <person name="Veneault-Fourrey C."/>
            <person name="LaButti K."/>
            <person name="Lindquist E.A."/>
            <person name="Lipzen A."/>
            <person name="Lundell T."/>
            <person name="Morin E."/>
            <person name="Murat C."/>
            <person name="Sun H."/>
            <person name="Tunlid A."/>
            <person name="Henrissat B."/>
            <person name="Grigoriev I.V."/>
            <person name="Hibbett D.S."/>
            <person name="Martin F."/>
            <person name="Nordberg H.P."/>
            <person name="Cantor M.N."/>
            <person name="Hua S.X."/>
        </authorList>
    </citation>
    <scope>NUCLEOTIDE SEQUENCE [LARGE SCALE GENOMIC DNA]</scope>
    <source>
        <strain evidence="4 5">ATCC 200175</strain>
    </source>
</reference>
<dbReference type="InterPro" id="IPR012336">
    <property type="entry name" value="Thioredoxin-like_fold"/>
</dbReference>
<protein>
    <recommendedName>
        <fullName evidence="6">Glutathione transferase</fullName>
    </recommendedName>
</protein>
<accession>A0A0C9TZ62</accession>
<dbReference type="GO" id="GO:0005737">
    <property type="term" value="C:cytoplasm"/>
    <property type="evidence" value="ECO:0007669"/>
    <property type="project" value="TreeGrafter"/>
</dbReference>
<evidence type="ECO:0000259" key="3">
    <source>
        <dbReference type="Pfam" id="PF17172"/>
    </source>
</evidence>
<reference evidence="5" key="2">
    <citation type="submission" date="2015-01" db="EMBL/GenBank/DDBJ databases">
        <title>Evolutionary Origins and Diversification of the Mycorrhizal Mutualists.</title>
        <authorList>
            <consortium name="DOE Joint Genome Institute"/>
            <consortium name="Mycorrhizal Genomics Consortium"/>
            <person name="Kohler A."/>
            <person name="Kuo A."/>
            <person name="Nagy L.G."/>
            <person name="Floudas D."/>
            <person name="Copeland A."/>
            <person name="Barry K.W."/>
            <person name="Cichocki N."/>
            <person name="Veneault-Fourrey C."/>
            <person name="LaButti K."/>
            <person name="Lindquist E.A."/>
            <person name="Lipzen A."/>
            <person name="Lundell T."/>
            <person name="Morin E."/>
            <person name="Murat C."/>
            <person name="Riley R."/>
            <person name="Ohm R."/>
            <person name="Sun H."/>
            <person name="Tunlid A."/>
            <person name="Henrissat B."/>
            <person name="Grigoriev I.V."/>
            <person name="Hibbett D.S."/>
            <person name="Martin F."/>
        </authorList>
    </citation>
    <scope>NUCLEOTIDE SEQUENCE [LARGE SCALE GENOMIC DNA]</scope>
    <source>
        <strain evidence="5">ATCC 200175</strain>
    </source>
</reference>
<evidence type="ECO:0000313" key="5">
    <source>
        <dbReference type="Proteomes" id="UP000053647"/>
    </source>
</evidence>
<dbReference type="InterPro" id="IPR033468">
    <property type="entry name" value="Metaxin_GST"/>
</dbReference>
<evidence type="ECO:0008006" key="6">
    <source>
        <dbReference type="Google" id="ProtNLM"/>
    </source>
</evidence>
<dbReference type="PANTHER" id="PTHR12289:SF41">
    <property type="entry name" value="FAILED AXON CONNECTIONS-RELATED"/>
    <property type="match status" value="1"/>
</dbReference>
<dbReference type="SFLD" id="SFLDG01200">
    <property type="entry name" value="SUF1.1"/>
    <property type="match status" value="1"/>
</dbReference>
<dbReference type="InterPro" id="IPR040079">
    <property type="entry name" value="Glutathione_S-Trfase"/>
</dbReference>
<evidence type="ECO:0000259" key="2">
    <source>
        <dbReference type="Pfam" id="PF17171"/>
    </source>
</evidence>